<feature type="domain" description="Cupin type-2" evidence="1">
    <location>
        <begin position="33"/>
        <end position="102"/>
    </location>
</feature>
<dbReference type="SUPFAM" id="SSF51182">
    <property type="entry name" value="RmlC-like cupins"/>
    <property type="match status" value="1"/>
</dbReference>
<dbReference type="PANTHER" id="PTHR36440:SF1">
    <property type="entry name" value="PUTATIVE (AFU_ORTHOLOGUE AFUA_8G07350)-RELATED"/>
    <property type="match status" value="1"/>
</dbReference>
<dbReference type="EMBL" id="LT629740">
    <property type="protein sequence ID" value="SDT67772.1"/>
    <property type="molecule type" value="Genomic_DNA"/>
</dbReference>
<gene>
    <name evidence="2" type="ORF">SAMN05216490_4830</name>
</gene>
<proteinExistence type="predicted"/>
<dbReference type="InterPro" id="IPR014710">
    <property type="entry name" value="RmlC-like_jellyroll"/>
</dbReference>
<dbReference type="STRING" id="652787.SAMN05216490_4830"/>
<protein>
    <submittedName>
        <fullName evidence="2">Cupin domain-containing protein</fullName>
    </submittedName>
</protein>
<dbReference type="Proteomes" id="UP000199679">
    <property type="component" value="Chromosome I"/>
</dbReference>
<reference evidence="2 3" key="1">
    <citation type="submission" date="2016-10" db="EMBL/GenBank/DDBJ databases">
        <authorList>
            <person name="de Groot N.N."/>
        </authorList>
    </citation>
    <scope>NUCLEOTIDE SEQUENCE [LARGE SCALE GENOMIC DNA]</scope>
    <source>
        <strain evidence="2 3">MP1X4</strain>
    </source>
</reference>
<organism evidence="2 3">
    <name type="scientific">Mucilaginibacter mallensis</name>
    <dbReference type="NCBI Taxonomy" id="652787"/>
    <lineage>
        <taxon>Bacteria</taxon>
        <taxon>Pseudomonadati</taxon>
        <taxon>Bacteroidota</taxon>
        <taxon>Sphingobacteriia</taxon>
        <taxon>Sphingobacteriales</taxon>
        <taxon>Sphingobacteriaceae</taxon>
        <taxon>Mucilaginibacter</taxon>
    </lineage>
</organism>
<dbReference type="RefSeq" id="WP_091379392.1">
    <property type="nucleotide sequence ID" value="NZ_LT629740.1"/>
</dbReference>
<sequence length="146" mass="16075">MFPFIKETIRMGGLELDFLLDGDDTDGTLVQFEMIVPPNVKVPAPHFHVEVDETLYILEGTITQTVGTEIVELKAGDHCFVKRGVVHGFNNLHNETARVLCTLSPASIAPAYFREIAKVINAGGPPDMQKVLAIMKTYGLEPVRPV</sequence>
<keyword evidence="3" id="KW-1185">Reference proteome</keyword>
<dbReference type="InterPro" id="IPR013096">
    <property type="entry name" value="Cupin_2"/>
</dbReference>
<dbReference type="InterPro" id="IPR011051">
    <property type="entry name" value="RmlC_Cupin_sf"/>
</dbReference>
<dbReference type="InterPro" id="IPR053146">
    <property type="entry name" value="QDO-like"/>
</dbReference>
<dbReference type="AlphaFoldDB" id="A0A1H2CC09"/>
<accession>A0A1H2CC09</accession>
<evidence type="ECO:0000313" key="3">
    <source>
        <dbReference type="Proteomes" id="UP000199679"/>
    </source>
</evidence>
<evidence type="ECO:0000313" key="2">
    <source>
        <dbReference type="EMBL" id="SDT67772.1"/>
    </source>
</evidence>
<dbReference type="Gene3D" id="2.60.120.10">
    <property type="entry name" value="Jelly Rolls"/>
    <property type="match status" value="1"/>
</dbReference>
<dbReference type="Pfam" id="PF07883">
    <property type="entry name" value="Cupin_2"/>
    <property type="match status" value="1"/>
</dbReference>
<name>A0A1H2CC09_MUCMA</name>
<dbReference type="OrthoDB" id="1423961at2"/>
<evidence type="ECO:0000259" key="1">
    <source>
        <dbReference type="Pfam" id="PF07883"/>
    </source>
</evidence>
<dbReference type="PANTHER" id="PTHR36440">
    <property type="entry name" value="PUTATIVE (AFU_ORTHOLOGUE AFUA_8G07350)-RELATED"/>
    <property type="match status" value="1"/>
</dbReference>